<feature type="domain" description="Penicillin binding protein A dimerisation" evidence="2">
    <location>
        <begin position="52"/>
        <end position="134"/>
    </location>
</feature>
<dbReference type="InterPro" id="IPR001460">
    <property type="entry name" value="PCN-bd_Tpept"/>
</dbReference>
<accession>A0A2A9D590</accession>
<dbReference type="SUPFAM" id="SSF56601">
    <property type="entry name" value="beta-lactamase/transpeptidase-like"/>
    <property type="match status" value="1"/>
</dbReference>
<evidence type="ECO:0000313" key="4">
    <source>
        <dbReference type="Proteomes" id="UP000224915"/>
    </source>
</evidence>
<reference evidence="3 4" key="1">
    <citation type="submission" date="2017-10" db="EMBL/GenBank/DDBJ databases">
        <title>Sequencing the genomes of 1000 actinobacteria strains.</title>
        <authorList>
            <person name="Klenk H.-P."/>
        </authorList>
    </citation>
    <scope>NUCLEOTIDE SEQUENCE [LARGE SCALE GENOMIC DNA]</scope>
    <source>
        <strain evidence="3 4">DSM 21801</strain>
    </source>
</reference>
<dbReference type="GO" id="GO:0071555">
    <property type="term" value="P:cell wall organization"/>
    <property type="evidence" value="ECO:0007669"/>
    <property type="project" value="TreeGrafter"/>
</dbReference>
<dbReference type="Pfam" id="PF21922">
    <property type="entry name" value="PBP_dimer_2"/>
    <property type="match status" value="1"/>
</dbReference>
<keyword evidence="4" id="KW-1185">Reference proteome</keyword>
<dbReference type="InterPro" id="IPR012338">
    <property type="entry name" value="Beta-lactam/transpept-like"/>
</dbReference>
<sequence length="489" mass="51191">MNAPLRRISAVVLVMFLVLIGALTYIQFVQASELNADSRNVRITYREQGRERGPIVIAGEEIAYSVEVDTPYRFQRTYADGALYAPVTGYTSVVFQPTGIERAANSVLNGTSPTLWRQRLEDLITGSQPEGGSVELTIDPELQRVAYEALGEAEGAVVALDPATGAVLAMVSTPSFDPNLLASHDTAAANSAWEDLINDPADPLANRAIAGQTYAPGSTFKLIDTAAALSTGDYTPETRVPAPDVLTLPGSTATIQNPAGLTCDDGETATLMLALQKSCNTPFADLAMTLGEDAIRDQAEAFGWGEPLDIPLTVTPSRLGEIPDDAALAQTAIGQRDVRTTPMQMAMVAAAIANDGVLMRPYLIATERAADLSVVSETEPSEMSTAVSTDVAEMMTEMMVNVVANGTGAPAQIPGVAVAGKTGTAESGIDDGTTASFPHAWFTSFAPAEDPQIAVAVLVVNGADPSGDNYTGARLSAPIARAVIEAKLS</sequence>
<dbReference type="Pfam" id="PF00905">
    <property type="entry name" value="Transpeptidase"/>
    <property type="match status" value="1"/>
</dbReference>
<name>A0A2A9D590_9MICO</name>
<dbReference type="InterPro" id="IPR050515">
    <property type="entry name" value="Beta-lactam/transpept"/>
</dbReference>
<dbReference type="AlphaFoldDB" id="A0A2A9D590"/>
<dbReference type="Proteomes" id="UP000224915">
    <property type="component" value="Unassembled WGS sequence"/>
</dbReference>
<gene>
    <name evidence="3" type="ORF">ATL40_2742</name>
</gene>
<evidence type="ECO:0000313" key="3">
    <source>
        <dbReference type="EMBL" id="PFG21122.1"/>
    </source>
</evidence>
<dbReference type="InterPro" id="IPR054120">
    <property type="entry name" value="PBPA_dimer"/>
</dbReference>
<dbReference type="GO" id="GO:0071972">
    <property type="term" value="F:peptidoglycan L,D-transpeptidase activity"/>
    <property type="evidence" value="ECO:0007669"/>
    <property type="project" value="TreeGrafter"/>
</dbReference>
<dbReference type="RefSeq" id="WP_098470006.1">
    <property type="nucleotide sequence ID" value="NZ_PDJD01000001.1"/>
</dbReference>
<dbReference type="Gene3D" id="3.90.1310.10">
    <property type="entry name" value="Penicillin-binding protein 2a (Domain 2)"/>
    <property type="match status" value="1"/>
</dbReference>
<evidence type="ECO:0000259" key="1">
    <source>
        <dbReference type="Pfam" id="PF00905"/>
    </source>
</evidence>
<evidence type="ECO:0000259" key="2">
    <source>
        <dbReference type="Pfam" id="PF21922"/>
    </source>
</evidence>
<proteinExistence type="predicted"/>
<dbReference type="GO" id="GO:0008658">
    <property type="term" value="F:penicillin binding"/>
    <property type="evidence" value="ECO:0007669"/>
    <property type="project" value="InterPro"/>
</dbReference>
<dbReference type="PANTHER" id="PTHR30627:SF24">
    <property type="entry name" value="PENICILLIN-BINDING PROTEIN 4B"/>
    <property type="match status" value="1"/>
</dbReference>
<comment type="caution">
    <text evidence="3">The sequence shown here is derived from an EMBL/GenBank/DDBJ whole genome shotgun (WGS) entry which is preliminary data.</text>
</comment>
<dbReference type="EMBL" id="PDJD01000001">
    <property type="protein sequence ID" value="PFG21122.1"/>
    <property type="molecule type" value="Genomic_DNA"/>
</dbReference>
<dbReference type="GO" id="GO:0005886">
    <property type="term" value="C:plasma membrane"/>
    <property type="evidence" value="ECO:0007669"/>
    <property type="project" value="TreeGrafter"/>
</dbReference>
<dbReference type="PANTHER" id="PTHR30627">
    <property type="entry name" value="PEPTIDOGLYCAN D,D-TRANSPEPTIDASE"/>
    <property type="match status" value="1"/>
</dbReference>
<dbReference type="Gene3D" id="3.40.710.10">
    <property type="entry name" value="DD-peptidase/beta-lactamase superfamily"/>
    <property type="match status" value="1"/>
</dbReference>
<organism evidence="3 4">
    <name type="scientific">Serinibacter salmoneus</name>
    <dbReference type="NCBI Taxonomy" id="556530"/>
    <lineage>
        <taxon>Bacteria</taxon>
        <taxon>Bacillati</taxon>
        <taxon>Actinomycetota</taxon>
        <taxon>Actinomycetes</taxon>
        <taxon>Micrococcales</taxon>
        <taxon>Beutenbergiaceae</taxon>
        <taxon>Serinibacter</taxon>
    </lineage>
</organism>
<dbReference type="OrthoDB" id="9766847at2"/>
<protein>
    <submittedName>
        <fullName evidence="3">Cell elongation-specific peptidoglycan D,D-transpeptidase</fullName>
    </submittedName>
</protein>
<feature type="domain" description="Penicillin-binding protein transpeptidase" evidence="1">
    <location>
        <begin position="155"/>
        <end position="485"/>
    </location>
</feature>